<reference evidence="1" key="2">
    <citation type="journal article" date="2015" name="Fish Shellfish Immunol.">
        <title>Early steps in the European eel (Anguilla anguilla)-Vibrio vulnificus interaction in the gills: Role of the RtxA13 toxin.</title>
        <authorList>
            <person name="Callol A."/>
            <person name="Pajuelo D."/>
            <person name="Ebbesson L."/>
            <person name="Teles M."/>
            <person name="MacKenzie S."/>
            <person name="Amaro C."/>
        </authorList>
    </citation>
    <scope>NUCLEOTIDE SEQUENCE</scope>
</reference>
<name>A0A0E9V9G5_ANGAN</name>
<reference evidence="1" key="1">
    <citation type="submission" date="2014-11" db="EMBL/GenBank/DDBJ databases">
        <authorList>
            <person name="Amaro Gonzalez C."/>
        </authorList>
    </citation>
    <scope>NUCLEOTIDE SEQUENCE</scope>
</reference>
<dbReference type="EMBL" id="GBXM01033880">
    <property type="protein sequence ID" value="JAH74697.1"/>
    <property type="molecule type" value="Transcribed_RNA"/>
</dbReference>
<accession>A0A0E9V9G5</accession>
<evidence type="ECO:0000313" key="1">
    <source>
        <dbReference type="EMBL" id="JAH74697.1"/>
    </source>
</evidence>
<dbReference type="AlphaFoldDB" id="A0A0E9V9G5"/>
<protein>
    <submittedName>
        <fullName evidence="1">Uncharacterized protein</fullName>
    </submittedName>
</protein>
<organism evidence="1">
    <name type="scientific">Anguilla anguilla</name>
    <name type="common">European freshwater eel</name>
    <name type="synonym">Muraena anguilla</name>
    <dbReference type="NCBI Taxonomy" id="7936"/>
    <lineage>
        <taxon>Eukaryota</taxon>
        <taxon>Metazoa</taxon>
        <taxon>Chordata</taxon>
        <taxon>Craniata</taxon>
        <taxon>Vertebrata</taxon>
        <taxon>Euteleostomi</taxon>
        <taxon>Actinopterygii</taxon>
        <taxon>Neopterygii</taxon>
        <taxon>Teleostei</taxon>
        <taxon>Anguilliformes</taxon>
        <taxon>Anguillidae</taxon>
        <taxon>Anguilla</taxon>
    </lineage>
</organism>
<sequence>MLLLQHTDYGIVLPDWLMASSYMIYPLMCEITNM</sequence>
<proteinExistence type="predicted"/>